<dbReference type="InterPro" id="IPR003849">
    <property type="entry name" value="Preprotein_translocase_YajC"/>
</dbReference>
<dbReference type="GO" id="GO:0005886">
    <property type="term" value="C:plasma membrane"/>
    <property type="evidence" value="ECO:0007669"/>
    <property type="project" value="UniProtKB-SubCell"/>
</dbReference>
<evidence type="ECO:0000256" key="2">
    <source>
        <dbReference type="ARBA" id="ARBA00006742"/>
    </source>
</evidence>
<dbReference type="PANTHER" id="PTHR33909">
    <property type="entry name" value="SEC TRANSLOCON ACCESSORY COMPLEX SUBUNIT YAJC"/>
    <property type="match status" value="1"/>
</dbReference>
<sequence length="133" mass="14928">MATIFLQAQQQGGGSMMFIMMAVMLVGFYFLMLRPQMKKQKQEKNFQESLKPGARIVTTSGMHGKIVNVTDDGVIIETMSGKLKFEKAAISREFTETRFGDKKAPAAKETPKETKKEVVKEENVTVTDETETK</sequence>
<protein>
    <recommendedName>
        <fullName evidence="3">Sec translocon accessory complex subunit YajC</fullName>
    </recommendedName>
</protein>
<dbReference type="SMART" id="SM01323">
    <property type="entry name" value="YajC"/>
    <property type="match status" value="1"/>
</dbReference>
<keyword evidence="6 12" id="KW-0812">Transmembrane</keyword>
<gene>
    <name evidence="13" type="ORF">BMF97_00475</name>
</gene>
<dbReference type="GO" id="GO:0015031">
    <property type="term" value="P:protein transport"/>
    <property type="evidence" value="ECO:0007669"/>
    <property type="project" value="UniProtKB-KW"/>
</dbReference>
<evidence type="ECO:0000256" key="5">
    <source>
        <dbReference type="ARBA" id="ARBA00022475"/>
    </source>
</evidence>
<keyword evidence="10 12" id="KW-0472">Membrane</keyword>
<keyword evidence="14" id="KW-1185">Reference proteome</keyword>
<dbReference type="PANTHER" id="PTHR33909:SF1">
    <property type="entry name" value="SEC TRANSLOCON ACCESSORY COMPLEX SUBUNIT YAJC"/>
    <property type="match status" value="1"/>
</dbReference>
<dbReference type="PRINTS" id="PR01853">
    <property type="entry name" value="YAJCTRNLCASE"/>
</dbReference>
<keyword evidence="9" id="KW-0811">Translocation</keyword>
<evidence type="ECO:0000256" key="1">
    <source>
        <dbReference type="ARBA" id="ARBA00004162"/>
    </source>
</evidence>
<evidence type="ECO:0000256" key="12">
    <source>
        <dbReference type="SAM" id="Phobius"/>
    </source>
</evidence>
<dbReference type="Proteomes" id="UP000188947">
    <property type="component" value="Unassembled WGS sequence"/>
</dbReference>
<feature type="compositionally biased region" description="Basic and acidic residues" evidence="11">
    <location>
        <begin position="99"/>
        <end position="123"/>
    </location>
</feature>
<dbReference type="eggNOG" id="COG1862">
    <property type="taxonomic scope" value="Bacteria"/>
</dbReference>
<comment type="subcellular location">
    <subcellularLocation>
        <location evidence="1">Cell membrane</location>
        <topology evidence="1">Single-pass membrane protein</topology>
    </subcellularLocation>
</comment>
<evidence type="ECO:0000256" key="7">
    <source>
        <dbReference type="ARBA" id="ARBA00022927"/>
    </source>
</evidence>
<dbReference type="OrthoDB" id="9800132at2"/>
<dbReference type="EMBL" id="MPOG01000001">
    <property type="protein sequence ID" value="OOH97780.1"/>
    <property type="molecule type" value="Genomic_DNA"/>
</dbReference>
<evidence type="ECO:0000313" key="14">
    <source>
        <dbReference type="Proteomes" id="UP000188947"/>
    </source>
</evidence>
<keyword evidence="4" id="KW-0813">Transport</keyword>
<dbReference type="Pfam" id="PF02699">
    <property type="entry name" value="YajC"/>
    <property type="match status" value="1"/>
</dbReference>
<organism evidence="13 14">
    <name type="scientific">Elizabethkingia meningoseptica</name>
    <name type="common">Chryseobacterium meningosepticum</name>
    <dbReference type="NCBI Taxonomy" id="238"/>
    <lineage>
        <taxon>Bacteria</taxon>
        <taxon>Pseudomonadati</taxon>
        <taxon>Bacteroidota</taxon>
        <taxon>Flavobacteriia</taxon>
        <taxon>Flavobacteriales</taxon>
        <taxon>Weeksellaceae</taxon>
        <taxon>Elizabethkingia</taxon>
    </lineage>
</organism>
<keyword evidence="8 12" id="KW-1133">Transmembrane helix</keyword>
<keyword evidence="5" id="KW-1003">Cell membrane</keyword>
<proteinExistence type="inferred from homology"/>
<evidence type="ECO:0000256" key="9">
    <source>
        <dbReference type="ARBA" id="ARBA00023010"/>
    </source>
</evidence>
<evidence type="ECO:0000256" key="10">
    <source>
        <dbReference type="ARBA" id="ARBA00023136"/>
    </source>
</evidence>
<evidence type="ECO:0000256" key="4">
    <source>
        <dbReference type="ARBA" id="ARBA00022448"/>
    </source>
</evidence>
<dbReference type="AlphaFoldDB" id="A0A1V3U452"/>
<dbReference type="RefSeq" id="WP_069215334.1">
    <property type="nucleotide sequence ID" value="NZ_CP016378.1"/>
</dbReference>
<evidence type="ECO:0000256" key="6">
    <source>
        <dbReference type="ARBA" id="ARBA00022692"/>
    </source>
</evidence>
<comment type="similarity">
    <text evidence="2">Belongs to the YajC family.</text>
</comment>
<reference evidence="13 14" key="1">
    <citation type="submission" date="2016-11" db="EMBL/GenBank/DDBJ databases">
        <title>Genome sequence and comparative genomic analysis of clinical strain Elizabethkingia meningoseptica 61421 PRCM.</title>
        <authorList>
            <person name="Wang M."/>
            <person name="Hu S."/>
            <person name="Cao L."/>
            <person name="Jiang T."/>
            <person name="Zhou Y."/>
            <person name="Ming D."/>
        </authorList>
    </citation>
    <scope>NUCLEOTIDE SEQUENCE [LARGE SCALE GENOMIC DNA]</scope>
    <source>
        <strain evidence="13 14">61421 PRCM</strain>
    </source>
</reference>
<evidence type="ECO:0000256" key="11">
    <source>
        <dbReference type="SAM" id="MobiDB-lite"/>
    </source>
</evidence>
<feature type="region of interest" description="Disordered" evidence="11">
    <location>
        <begin position="99"/>
        <end position="133"/>
    </location>
</feature>
<evidence type="ECO:0000256" key="3">
    <source>
        <dbReference type="ARBA" id="ARBA00014962"/>
    </source>
</evidence>
<feature type="transmembrane region" description="Helical" evidence="12">
    <location>
        <begin position="12"/>
        <end position="32"/>
    </location>
</feature>
<dbReference type="STRING" id="238.BBD35_03635"/>
<evidence type="ECO:0000313" key="13">
    <source>
        <dbReference type="EMBL" id="OOH97780.1"/>
    </source>
</evidence>
<dbReference type="NCBIfam" id="TIGR00739">
    <property type="entry name" value="yajC"/>
    <property type="match status" value="1"/>
</dbReference>
<accession>A0A1V3U452</accession>
<name>A0A1V3U452_ELIME</name>
<evidence type="ECO:0000256" key="8">
    <source>
        <dbReference type="ARBA" id="ARBA00022989"/>
    </source>
</evidence>
<comment type="caution">
    <text evidence="13">The sequence shown here is derived from an EMBL/GenBank/DDBJ whole genome shotgun (WGS) entry which is preliminary data.</text>
</comment>
<keyword evidence="7" id="KW-0653">Protein transport</keyword>